<keyword evidence="2" id="KW-1185">Reference proteome</keyword>
<dbReference type="PATRIC" id="fig|1230459.4.peg.435"/>
<sequence>MTREDVDPEKTESLARDRLVEALRHPGESTRSDAAQLAELTASIKGALRRGETPEKRDIEEARFYTEQVEEWLDEVTALFSWNPWDTGARWGELTDEQQAEIEEHDRQHEVGHVELDDGETQLVRLTFDLWQLTVSVDFHIDQAEDFDTKNMEIGTLLNVSFKS</sequence>
<evidence type="ECO:0000313" key="2">
    <source>
        <dbReference type="Proteomes" id="UP000011592"/>
    </source>
</evidence>
<proteinExistence type="predicted"/>
<dbReference type="Proteomes" id="UP000011592">
    <property type="component" value="Unassembled WGS sequence"/>
</dbReference>
<comment type="caution">
    <text evidence="1">The sequence shown here is derived from an EMBL/GenBank/DDBJ whole genome shotgun (WGS) entry which is preliminary data.</text>
</comment>
<organism evidence="1 2">
    <name type="scientific">Natrinema gari JCM 14663</name>
    <dbReference type="NCBI Taxonomy" id="1230459"/>
    <lineage>
        <taxon>Archaea</taxon>
        <taxon>Methanobacteriati</taxon>
        <taxon>Methanobacteriota</taxon>
        <taxon>Stenosarchaea group</taxon>
        <taxon>Halobacteria</taxon>
        <taxon>Halobacteriales</taxon>
        <taxon>Natrialbaceae</taxon>
        <taxon>Natrinema</taxon>
    </lineage>
</organism>
<name>L9ZE44_9EURY</name>
<gene>
    <name evidence="1" type="ORF">C486_02188</name>
</gene>
<protein>
    <submittedName>
        <fullName evidence="1">Uncharacterized protein</fullName>
    </submittedName>
</protein>
<dbReference type="EMBL" id="AOIJ01000031">
    <property type="protein sequence ID" value="ELY83433.1"/>
    <property type="molecule type" value="Genomic_DNA"/>
</dbReference>
<evidence type="ECO:0000313" key="1">
    <source>
        <dbReference type="EMBL" id="ELY83433.1"/>
    </source>
</evidence>
<dbReference type="AlphaFoldDB" id="L9ZE44"/>
<dbReference type="RefSeq" id="WP_008452491.1">
    <property type="nucleotide sequence ID" value="NZ_AOIJ01000031.1"/>
</dbReference>
<accession>L9ZE44</accession>
<reference evidence="1 2" key="1">
    <citation type="journal article" date="2014" name="PLoS Genet.">
        <title>Phylogenetically driven sequencing of extremely halophilic archaea reveals strategies for static and dynamic osmo-response.</title>
        <authorList>
            <person name="Becker E.A."/>
            <person name="Seitzer P.M."/>
            <person name="Tritt A."/>
            <person name="Larsen D."/>
            <person name="Krusor M."/>
            <person name="Yao A.I."/>
            <person name="Wu D."/>
            <person name="Madern D."/>
            <person name="Eisen J.A."/>
            <person name="Darling A.E."/>
            <person name="Facciotti M.T."/>
        </authorList>
    </citation>
    <scope>NUCLEOTIDE SEQUENCE [LARGE SCALE GENOMIC DNA]</scope>
    <source>
        <strain evidence="1 2">JCM 14663</strain>
    </source>
</reference>